<sequence>MTRETVYYLERLQKTTAERNILTLDPGGGTLDDPFLIMEERIFYAEATVNDTHLGGENFDLGLERKNKKDLTSISHALRRLPTASLIMPRSGGGQL</sequence>
<reference evidence="1" key="1">
    <citation type="submission" date="2019-10" db="EMBL/GenBank/DDBJ databases">
        <authorList>
            <consortium name="DOE Joint Genome Institute"/>
            <person name="Kuo A."/>
            <person name="Miyauchi S."/>
            <person name="Kiss E."/>
            <person name="Drula E."/>
            <person name="Kohler A."/>
            <person name="Sanchez-Garcia M."/>
            <person name="Andreopoulos B."/>
            <person name="Barry K.W."/>
            <person name="Bonito G."/>
            <person name="Buee M."/>
            <person name="Carver A."/>
            <person name="Chen C."/>
            <person name="Cichocki N."/>
            <person name="Clum A."/>
            <person name="Culley D."/>
            <person name="Crous P.W."/>
            <person name="Fauchery L."/>
            <person name="Girlanda M."/>
            <person name="Hayes R."/>
            <person name="Keri Z."/>
            <person name="Labutti K."/>
            <person name="Lipzen A."/>
            <person name="Lombard V."/>
            <person name="Magnuson J."/>
            <person name="Maillard F."/>
            <person name="Morin E."/>
            <person name="Murat C."/>
            <person name="Nolan M."/>
            <person name="Ohm R."/>
            <person name="Pangilinan J."/>
            <person name="Pereira M."/>
            <person name="Perotto S."/>
            <person name="Peter M."/>
            <person name="Riley R."/>
            <person name="Sitrit Y."/>
            <person name="Stielow B."/>
            <person name="Szollosi G."/>
            <person name="Zifcakova L."/>
            <person name="Stursova M."/>
            <person name="Spatafora J.W."/>
            <person name="Tedersoo L."/>
            <person name="Vaario L.-M."/>
            <person name="Yamada A."/>
            <person name="Yan M."/>
            <person name="Wang P."/>
            <person name="Xu J."/>
            <person name="Bruns T."/>
            <person name="Baldrian P."/>
            <person name="Vilgalys R."/>
            <person name="Henrissat B."/>
            <person name="Grigoriev I.V."/>
            <person name="Hibbett D."/>
            <person name="Nagy L.G."/>
            <person name="Martin F.M."/>
        </authorList>
    </citation>
    <scope>NUCLEOTIDE SEQUENCE</scope>
    <source>
        <strain evidence="1">P2</strain>
    </source>
</reference>
<keyword evidence="2" id="KW-1185">Reference proteome</keyword>
<organism evidence="1 2">
    <name type="scientific">Thelephora ganbajun</name>
    <name type="common">Ganba fungus</name>
    <dbReference type="NCBI Taxonomy" id="370292"/>
    <lineage>
        <taxon>Eukaryota</taxon>
        <taxon>Fungi</taxon>
        <taxon>Dikarya</taxon>
        <taxon>Basidiomycota</taxon>
        <taxon>Agaricomycotina</taxon>
        <taxon>Agaricomycetes</taxon>
        <taxon>Thelephorales</taxon>
        <taxon>Thelephoraceae</taxon>
        <taxon>Thelephora</taxon>
    </lineage>
</organism>
<evidence type="ECO:0000313" key="2">
    <source>
        <dbReference type="Proteomes" id="UP000886501"/>
    </source>
</evidence>
<comment type="caution">
    <text evidence="1">The sequence shown here is derived from an EMBL/GenBank/DDBJ whole genome shotgun (WGS) entry which is preliminary data.</text>
</comment>
<proteinExistence type="predicted"/>
<evidence type="ECO:0000313" key="1">
    <source>
        <dbReference type="EMBL" id="KAF9646471.1"/>
    </source>
</evidence>
<name>A0ACB6ZBG8_THEGA</name>
<gene>
    <name evidence="1" type="ORF">BDM02DRAFT_3018501</name>
</gene>
<protein>
    <submittedName>
        <fullName evidence="1">Uncharacterized protein</fullName>
    </submittedName>
</protein>
<reference evidence="1" key="2">
    <citation type="journal article" date="2020" name="Nat. Commun.">
        <title>Large-scale genome sequencing of mycorrhizal fungi provides insights into the early evolution of symbiotic traits.</title>
        <authorList>
            <person name="Miyauchi S."/>
            <person name="Kiss E."/>
            <person name="Kuo A."/>
            <person name="Drula E."/>
            <person name="Kohler A."/>
            <person name="Sanchez-Garcia M."/>
            <person name="Morin E."/>
            <person name="Andreopoulos B."/>
            <person name="Barry K.W."/>
            <person name="Bonito G."/>
            <person name="Buee M."/>
            <person name="Carver A."/>
            <person name="Chen C."/>
            <person name="Cichocki N."/>
            <person name="Clum A."/>
            <person name="Culley D."/>
            <person name="Crous P.W."/>
            <person name="Fauchery L."/>
            <person name="Girlanda M."/>
            <person name="Hayes R.D."/>
            <person name="Keri Z."/>
            <person name="LaButti K."/>
            <person name="Lipzen A."/>
            <person name="Lombard V."/>
            <person name="Magnuson J."/>
            <person name="Maillard F."/>
            <person name="Murat C."/>
            <person name="Nolan M."/>
            <person name="Ohm R.A."/>
            <person name="Pangilinan J."/>
            <person name="Pereira M.F."/>
            <person name="Perotto S."/>
            <person name="Peter M."/>
            <person name="Pfister S."/>
            <person name="Riley R."/>
            <person name="Sitrit Y."/>
            <person name="Stielow J.B."/>
            <person name="Szollosi G."/>
            <person name="Zifcakova L."/>
            <person name="Stursova M."/>
            <person name="Spatafora J.W."/>
            <person name="Tedersoo L."/>
            <person name="Vaario L.M."/>
            <person name="Yamada A."/>
            <person name="Yan M."/>
            <person name="Wang P."/>
            <person name="Xu J."/>
            <person name="Bruns T."/>
            <person name="Baldrian P."/>
            <person name="Vilgalys R."/>
            <person name="Dunand C."/>
            <person name="Henrissat B."/>
            <person name="Grigoriev I.V."/>
            <person name="Hibbett D."/>
            <person name="Nagy L.G."/>
            <person name="Martin F.M."/>
        </authorList>
    </citation>
    <scope>NUCLEOTIDE SEQUENCE</scope>
    <source>
        <strain evidence="1">P2</strain>
    </source>
</reference>
<dbReference type="EMBL" id="MU118057">
    <property type="protein sequence ID" value="KAF9646471.1"/>
    <property type="molecule type" value="Genomic_DNA"/>
</dbReference>
<accession>A0ACB6ZBG8</accession>
<dbReference type="Proteomes" id="UP000886501">
    <property type="component" value="Unassembled WGS sequence"/>
</dbReference>